<sequence length="481" mass="48987">MPVEVTRRAALLSLASGVVVGRTSATGPNRSADPVRTPEPTRTTRGVDATDDPAVTLATRNLYLGADLFRLFAEREGSPAAVIGSLLRQVDASAVERRMDAIAGTLASTRPDVVGVQEAALIRTDESSDGRDVDDPDATTVRYDFLELLREGLSARGAAYDVAVVSETTDAEFPALVDDERVDVRLTDRDAVLVRRGVTEVTDTRTATFDTALTVPVGDGFTLTRGYAAVDLRVRGRDLTAASTHLEPADPAVRTAQARQLRSAVSSSPAAVLGDLNDGPADPTQGTDPGAYEVLAEAFDDAHAASRPDGAVEPTCCFPPSLRDGDPETALTGRYDVVLSRGLRPTAARRVGVDPDARVDADGDLLWPSDHAGVVASFDPAGTGGSTAAPGPTATTGTTATNGTTTSAAPTAATPPADTASPAATAAPSTRGTTDAEPSTGTASTGTASTGTAAPGFGALAAVAGALAAGAGLAWRSNDPE</sequence>
<evidence type="ECO:0000256" key="7">
    <source>
        <dbReference type="ARBA" id="ARBA00022842"/>
    </source>
</evidence>
<evidence type="ECO:0000256" key="3">
    <source>
        <dbReference type="ARBA" id="ARBA00022722"/>
    </source>
</evidence>
<evidence type="ECO:0000256" key="8">
    <source>
        <dbReference type="ARBA" id="ARBA00023204"/>
    </source>
</evidence>
<dbReference type="GO" id="GO:0070260">
    <property type="term" value="F:5'-tyrosyl-DNA phosphodiesterase activity"/>
    <property type="evidence" value="ECO:0007669"/>
    <property type="project" value="TreeGrafter"/>
</dbReference>
<dbReference type="OrthoDB" id="292883at2157"/>
<dbReference type="InterPro" id="IPR051547">
    <property type="entry name" value="TDP2-like"/>
</dbReference>
<protein>
    <recommendedName>
        <fullName evidence="10">Endonuclease/exonuclease/phosphatase domain-containing protein</fullName>
    </recommendedName>
</protein>
<feature type="region of interest" description="Disordered" evidence="9">
    <location>
        <begin position="22"/>
        <end position="49"/>
    </location>
</feature>
<dbReference type="InterPro" id="IPR036691">
    <property type="entry name" value="Endo/exonu/phosph_ase_sf"/>
</dbReference>
<gene>
    <name evidence="11" type="ORF">K933_16532</name>
</gene>
<dbReference type="PANTHER" id="PTHR15822">
    <property type="entry name" value="TRAF AND TNF RECEPTOR-ASSOCIATED PROTEIN"/>
    <property type="match status" value="1"/>
</dbReference>
<keyword evidence="5" id="KW-0227">DNA damage</keyword>
<keyword evidence="12" id="KW-1185">Reference proteome</keyword>
<dbReference type="Gene3D" id="3.60.10.10">
    <property type="entry name" value="Endonuclease/exonuclease/phosphatase"/>
    <property type="match status" value="1"/>
</dbReference>
<feature type="domain" description="Endonuclease/exonuclease/phosphatase" evidence="10">
    <location>
        <begin position="91"/>
        <end position="371"/>
    </location>
</feature>
<evidence type="ECO:0000256" key="4">
    <source>
        <dbReference type="ARBA" id="ARBA00022723"/>
    </source>
</evidence>
<dbReference type="GO" id="GO:0046872">
    <property type="term" value="F:metal ion binding"/>
    <property type="evidence" value="ECO:0007669"/>
    <property type="project" value="UniProtKB-KW"/>
</dbReference>
<dbReference type="AlphaFoldDB" id="V4GNC7"/>
<dbReference type="PATRIC" id="fig|1324957.4.peg.3357"/>
<keyword evidence="3" id="KW-0540">Nuclease</keyword>
<dbReference type="InterPro" id="IPR005135">
    <property type="entry name" value="Endo/exonuclease/phosphatase"/>
</dbReference>
<proteinExistence type="predicted"/>
<dbReference type="eggNOG" id="arCOG08107">
    <property type="taxonomic scope" value="Archaea"/>
</dbReference>
<evidence type="ECO:0000256" key="9">
    <source>
        <dbReference type="SAM" id="MobiDB-lite"/>
    </source>
</evidence>
<feature type="region of interest" description="Disordered" evidence="9">
    <location>
        <begin position="377"/>
        <end position="455"/>
    </location>
</feature>
<dbReference type="STRING" id="1324957.K933_16532"/>
<dbReference type="SUPFAM" id="SSF56219">
    <property type="entry name" value="DNase I-like"/>
    <property type="match status" value="1"/>
</dbReference>
<comment type="cofactor">
    <cofactor evidence="2">
        <name>Mg(2+)</name>
        <dbReference type="ChEBI" id="CHEBI:18420"/>
    </cofactor>
</comment>
<dbReference type="GO" id="GO:0006302">
    <property type="term" value="P:double-strand break repair"/>
    <property type="evidence" value="ECO:0007669"/>
    <property type="project" value="TreeGrafter"/>
</dbReference>
<comment type="cofactor">
    <cofactor evidence="1">
        <name>Mn(2+)</name>
        <dbReference type="ChEBI" id="CHEBI:29035"/>
    </cofactor>
</comment>
<dbReference type="GO" id="GO:0005737">
    <property type="term" value="C:cytoplasm"/>
    <property type="evidence" value="ECO:0007669"/>
    <property type="project" value="TreeGrafter"/>
</dbReference>
<dbReference type="EMBL" id="ASGZ01000068">
    <property type="protein sequence ID" value="ESP86886.1"/>
    <property type="molecule type" value="Genomic_DNA"/>
</dbReference>
<keyword evidence="6" id="KW-0378">Hydrolase</keyword>
<evidence type="ECO:0000256" key="1">
    <source>
        <dbReference type="ARBA" id="ARBA00001936"/>
    </source>
</evidence>
<dbReference type="PANTHER" id="PTHR15822:SF4">
    <property type="entry name" value="TYROSYL-DNA PHOSPHODIESTERASE 2"/>
    <property type="match status" value="1"/>
</dbReference>
<dbReference type="GO" id="GO:0004518">
    <property type="term" value="F:nuclease activity"/>
    <property type="evidence" value="ECO:0007669"/>
    <property type="project" value="UniProtKB-KW"/>
</dbReference>
<evidence type="ECO:0000313" key="11">
    <source>
        <dbReference type="EMBL" id="ESP86886.1"/>
    </source>
</evidence>
<evidence type="ECO:0000313" key="12">
    <source>
        <dbReference type="Proteomes" id="UP000017840"/>
    </source>
</evidence>
<organism evidence="11 12">
    <name type="scientific">Candidatus Halobonum tyrrellensis G22</name>
    <dbReference type="NCBI Taxonomy" id="1324957"/>
    <lineage>
        <taxon>Archaea</taxon>
        <taxon>Methanobacteriati</taxon>
        <taxon>Methanobacteriota</taxon>
        <taxon>Stenosarchaea group</taxon>
        <taxon>Halobacteria</taxon>
        <taxon>Halobacteriales</taxon>
        <taxon>Haloferacaceae</taxon>
        <taxon>Candidatus Halobonum</taxon>
    </lineage>
</organism>
<feature type="region of interest" description="Disordered" evidence="9">
    <location>
        <begin position="267"/>
        <end position="287"/>
    </location>
</feature>
<accession>V4GNC7</accession>
<dbReference type="Proteomes" id="UP000017840">
    <property type="component" value="Unassembled WGS sequence"/>
</dbReference>
<evidence type="ECO:0000256" key="6">
    <source>
        <dbReference type="ARBA" id="ARBA00022801"/>
    </source>
</evidence>
<reference evidence="11 12" key="1">
    <citation type="journal article" date="2013" name="Genome Announc.">
        <title>Draft Genome Sequence of 'Candidatus Halobonum tyrrellensis' Strain G22, Isolated from the Hypersaline Waters of Lake Tyrrell, Australia.</title>
        <authorList>
            <person name="Ugalde J.A."/>
            <person name="Narasingarao P."/>
            <person name="Kuo S."/>
            <person name="Podell S."/>
            <person name="Allen E.E."/>
        </authorList>
    </citation>
    <scope>NUCLEOTIDE SEQUENCE [LARGE SCALE GENOMIC DNA]</scope>
    <source>
        <strain evidence="11 12">G22</strain>
    </source>
</reference>
<keyword evidence="8" id="KW-0234">DNA repair</keyword>
<name>V4GNC7_9EURY</name>
<evidence type="ECO:0000256" key="5">
    <source>
        <dbReference type="ARBA" id="ARBA00022763"/>
    </source>
</evidence>
<keyword evidence="7" id="KW-0460">Magnesium</keyword>
<comment type="caution">
    <text evidence="11">The sequence shown here is derived from an EMBL/GenBank/DDBJ whole genome shotgun (WGS) entry which is preliminary data.</text>
</comment>
<keyword evidence="4" id="KW-0479">Metal-binding</keyword>
<feature type="compositionally biased region" description="Low complexity" evidence="9">
    <location>
        <begin position="34"/>
        <end position="44"/>
    </location>
</feature>
<dbReference type="RefSeq" id="WP_023395874.1">
    <property type="nucleotide sequence ID" value="NZ_ASGZ01000068.1"/>
</dbReference>
<feature type="compositionally biased region" description="Low complexity" evidence="9">
    <location>
        <begin position="386"/>
        <end position="455"/>
    </location>
</feature>
<evidence type="ECO:0000256" key="2">
    <source>
        <dbReference type="ARBA" id="ARBA00001946"/>
    </source>
</evidence>
<evidence type="ECO:0000259" key="10">
    <source>
        <dbReference type="Pfam" id="PF03372"/>
    </source>
</evidence>
<dbReference type="GO" id="GO:0003697">
    <property type="term" value="F:single-stranded DNA binding"/>
    <property type="evidence" value="ECO:0007669"/>
    <property type="project" value="TreeGrafter"/>
</dbReference>
<dbReference type="Pfam" id="PF03372">
    <property type="entry name" value="Exo_endo_phos"/>
    <property type="match status" value="1"/>
</dbReference>